<dbReference type="SUPFAM" id="SSF82185">
    <property type="entry name" value="Histone H3 K4-specific methyltransferase SET7/9 N-terminal domain"/>
    <property type="match status" value="1"/>
</dbReference>
<keyword evidence="6" id="KW-0812">Transmembrane</keyword>
<dbReference type="KEGG" id="bgt:106077012"/>
<dbReference type="VEuPathDB" id="VectorBase:BGLB011466"/>
<evidence type="ECO:0000256" key="6">
    <source>
        <dbReference type="ARBA" id="ARBA00022692"/>
    </source>
</evidence>
<name>A0A2C9K161_BIOGL</name>
<keyword evidence="5" id="KW-1003">Cell membrane</keyword>
<evidence type="ECO:0000256" key="5">
    <source>
        <dbReference type="ARBA" id="ARBA00022475"/>
    </source>
</evidence>
<accession>A0A2C9K161</accession>
<evidence type="ECO:0000256" key="8">
    <source>
        <dbReference type="ARBA" id="ARBA00022824"/>
    </source>
</evidence>
<dbReference type="STRING" id="6526.A0A2C9K161"/>
<dbReference type="GO" id="GO:0005886">
    <property type="term" value="C:plasma membrane"/>
    <property type="evidence" value="ECO:0007669"/>
    <property type="project" value="UniProtKB-SubCell"/>
</dbReference>
<evidence type="ECO:0000313" key="13">
    <source>
        <dbReference type="Proteomes" id="UP000076420"/>
    </source>
</evidence>
<dbReference type="EnsemblMetazoa" id="BGLB011466-RB">
    <property type="protein sequence ID" value="BGLB011466-PB"/>
    <property type="gene ID" value="BGLB011466"/>
</dbReference>
<evidence type="ECO:0000256" key="9">
    <source>
        <dbReference type="ARBA" id="ARBA00022989"/>
    </source>
</evidence>
<dbReference type="AlphaFoldDB" id="A0A2C9K161"/>
<feature type="region of interest" description="Disordered" evidence="11">
    <location>
        <begin position="22"/>
        <end position="46"/>
    </location>
</feature>
<dbReference type="GO" id="GO:0030314">
    <property type="term" value="C:junctional membrane complex"/>
    <property type="evidence" value="ECO:0007669"/>
    <property type="project" value="InterPro"/>
</dbReference>
<feature type="compositionally biased region" description="Polar residues" evidence="11">
    <location>
        <begin position="26"/>
        <end position="35"/>
    </location>
</feature>
<dbReference type="GO" id="GO:0005789">
    <property type="term" value="C:endoplasmic reticulum membrane"/>
    <property type="evidence" value="ECO:0007669"/>
    <property type="project" value="UniProtKB-SubCell"/>
</dbReference>
<keyword evidence="7" id="KW-0677">Repeat</keyword>
<evidence type="ECO:0000256" key="7">
    <source>
        <dbReference type="ARBA" id="ARBA00022737"/>
    </source>
</evidence>
<organism evidence="12 13">
    <name type="scientific">Biomphalaria glabrata</name>
    <name type="common">Bloodfluke planorb</name>
    <name type="synonym">Freshwater snail</name>
    <dbReference type="NCBI Taxonomy" id="6526"/>
    <lineage>
        <taxon>Eukaryota</taxon>
        <taxon>Metazoa</taxon>
        <taxon>Spiralia</taxon>
        <taxon>Lophotrochozoa</taxon>
        <taxon>Mollusca</taxon>
        <taxon>Gastropoda</taxon>
        <taxon>Heterobranchia</taxon>
        <taxon>Euthyneura</taxon>
        <taxon>Panpulmonata</taxon>
        <taxon>Hygrophila</taxon>
        <taxon>Lymnaeoidea</taxon>
        <taxon>Planorbidae</taxon>
        <taxon>Biomphalaria</taxon>
    </lineage>
</organism>
<dbReference type="SMART" id="SM00698">
    <property type="entry name" value="MORN"/>
    <property type="match status" value="3"/>
</dbReference>
<feature type="region of interest" description="Disordered" evidence="11">
    <location>
        <begin position="155"/>
        <end position="174"/>
    </location>
</feature>
<evidence type="ECO:0000313" key="12">
    <source>
        <dbReference type="EnsemblMetazoa" id="BGLB011466-PB"/>
    </source>
</evidence>
<evidence type="ECO:0000256" key="3">
    <source>
        <dbReference type="ARBA" id="ARBA00004236"/>
    </source>
</evidence>
<proteinExistence type="inferred from homology"/>
<evidence type="ECO:0000256" key="1">
    <source>
        <dbReference type="ARBA" id="ARBA00004163"/>
    </source>
</evidence>
<gene>
    <name evidence="12" type="primary">106077012</name>
</gene>
<dbReference type="PANTHER" id="PTHR23085">
    <property type="entry name" value="GH28348P"/>
    <property type="match status" value="1"/>
</dbReference>
<dbReference type="Gene3D" id="2.20.110.10">
    <property type="entry name" value="Histone H3 K4-specific methyltransferase SET7/9 N-terminal domain"/>
    <property type="match status" value="1"/>
</dbReference>
<evidence type="ECO:0000256" key="11">
    <source>
        <dbReference type="SAM" id="MobiDB-lite"/>
    </source>
</evidence>
<reference evidence="12" key="1">
    <citation type="submission" date="2020-05" db="UniProtKB">
        <authorList>
            <consortium name="EnsemblMetazoa"/>
        </authorList>
    </citation>
    <scope>IDENTIFICATION</scope>
    <source>
        <strain evidence="12">BB02</strain>
    </source>
</reference>
<dbReference type="VEuPathDB" id="VectorBase:BGLAX_036152"/>
<keyword evidence="10" id="KW-0472">Membrane</keyword>
<dbReference type="Proteomes" id="UP000076420">
    <property type="component" value="Unassembled WGS sequence"/>
</dbReference>
<sequence>MCVFRRSVRSDVSYTPAKTFCRTSRDNGGSQSSNRKPSKRHSRKLTSHVGMICEDPRLETENLPRIMTYLNQEYILNIDIDFIYVFKGTYQGQWYRGTRHGYGVRQSVPYGLASHYRPKAMRASLTSLRSENEDELVVKSRDKKLDESRGGFVLKAKSDETPPTRRRSIFDKQGRSSLRKTLMSGLKLKKQKSTGDINDSPKRQTGSVRSTISNISHVSADSSQSGVTTASVYTDSNLSFVSQDDITDVNVVETYMGEWKNDKRSGFGISERSDGLKYEGEWYNNRKYGYGVTTFKDGTREEGKYKNNVLISSGKKNKLFLIRTSKLRERVDNAVLSAQRAGQIALQKADIAITRS</sequence>
<dbReference type="InterPro" id="IPR017191">
    <property type="entry name" value="Junctophilin"/>
</dbReference>
<dbReference type="FunFam" id="2.20.110.10:FF:000001">
    <property type="entry name" value="Junctophilin"/>
    <property type="match status" value="1"/>
</dbReference>
<evidence type="ECO:0000256" key="4">
    <source>
        <dbReference type="ARBA" id="ARBA00008599"/>
    </source>
</evidence>
<dbReference type="InterPro" id="IPR003409">
    <property type="entry name" value="MORN"/>
</dbReference>
<feature type="compositionally biased region" description="Basic and acidic residues" evidence="11">
    <location>
        <begin position="156"/>
        <end position="174"/>
    </location>
</feature>
<evidence type="ECO:0000256" key="10">
    <source>
        <dbReference type="ARBA" id="ARBA00023136"/>
    </source>
</evidence>
<feature type="compositionally biased region" description="Basic residues" evidence="11">
    <location>
        <begin position="36"/>
        <end position="46"/>
    </location>
</feature>
<evidence type="ECO:0000256" key="2">
    <source>
        <dbReference type="ARBA" id="ARBA00004184"/>
    </source>
</evidence>
<comment type="similarity">
    <text evidence="4">Belongs to the junctophilin family.</text>
</comment>
<keyword evidence="8" id="KW-0256">Endoplasmic reticulum</keyword>
<comment type="subcellular location">
    <subcellularLocation>
        <location evidence="3">Cell membrane</location>
    </subcellularLocation>
    <subcellularLocation>
        <location evidence="2">Endomembrane system</location>
        <topology evidence="2">Peripheral membrane protein</topology>
    </subcellularLocation>
    <subcellularLocation>
        <location evidence="1">Endoplasmic reticulum membrane</location>
        <topology evidence="1">Single-pass type IV membrane protein</topology>
    </subcellularLocation>
</comment>
<keyword evidence="9" id="KW-1133">Transmembrane helix</keyword>
<dbReference type="PANTHER" id="PTHR23085:SF16">
    <property type="entry name" value="GH28348P"/>
    <property type="match status" value="1"/>
</dbReference>
<protein>
    <submittedName>
        <fullName evidence="12">Uncharacterized protein</fullName>
    </submittedName>
</protein>
<feature type="region of interest" description="Disordered" evidence="11">
    <location>
        <begin position="184"/>
        <end position="209"/>
    </location>
</feature>
<dbReference type="Pfam" id="PF02493">
    <property type="entry name" value="MORN"/>
    <property type="match status" value="3"/>
</dbReference>